<comment type="similarity">
    <text evidence="2">Belongs to the DtxR/MntR family.</text>
</comment>
<keyword evidence="7" id="KW-0408">Iron</keyword>
<dbReference type="Pfam" id="PF02742">
    <property type="entry name" value="Fe_dep_repr_C"/>
    <property type="match status" value="1"/>
</dbReference>
<evidence type="ECO:0000256" key="14">
    <source>
        <dbReference type="ARBA" id="ARBA00032618"/>
    </source>
</evidence>
<evidence type="ECO:0000256" key="13">
    <source>
        <dbReference type="ARBA" id="ARBA00032593"/>
    </source>
</evidence>
<dbReference type="SMART" id="SM00899">
    <property type="entry name" value="FeoA"/>
    <property type="match status" value="1"/>
</dbReference>
<dbReference type="Pfam" id="PF04023">
    <property type="entry name" value="FeoA"/>
    <property type="match status" value="1"/>
</dbReference>
<comment type="subcellular location">
    <subcellularLocation>
        <location evidence="1">Cytoplasm</location>
    </subcellularLocation>
</comment>
<dbReference type="Gene3D" id="1.10.10.10">
    <property type="entry name" value="Winged helix-like DNA-binding domain superfamily/Winged helix DNA-binding domain"/>
    <property type="match status" value="1"/>
</dbReference>
<dbReference type="InterPro" id="IPR036421">
    <property type="entry name" value="Fe_dep_repressor_sf"/>
</dbReference>
<evidence type="ECO:0000313" key="17">
    <source>
        <dbReference type="EMBL" id="MDR7353994.1"/>
    </source>
</evidence>
<dbReference type="InterPro" id="IPR036388">
    <property type="entry name" value="WH-like_DNA-bd_sf"/>
</dbReference>
<dbReference type="Gene3D" id="2.30.30.90">
    <property type="match status" value="1"/>
</dbReference>
<dbReference type="InterPro" id="IPR007167">
    <property type="entry name" value="Fe-transptr_FeoA-like"/>
</dbReference>
<evidence type="ECO:0000313" key="18">
    <source>
        <dbReference type="Proteomes" id="UP001183619"/>
    </source>
</evidence>
<proteinExistence type="inferred from homology"/>
<evidence type="ECO:0000256" key="3">
    <source>
        <dbReference type="ARBA" id="ARBA00011738"/>
    </source>
</evidence>
<evidence type="ECO:0000256" key="4">
    <source>
        <dbReference type="ARBA" id="ARBA00016140"/>
    </source>
</evidence>
<keyword evidence="12" id="KW-0464">Manganese</keyword>
<dbReference type="SUPFAM" id="SSF46785">
    <property type="entry name" value="Winged helix' DNA-binding domain"/>
    <property type="match status" value="1"/>
</dbReference>
<organism evidence="17 18">
    <name type="scientific">Corynebacterium felinum</name>
    <dbReference type="NCBI Taxonomy" id="131318"/>
    <lineage>
        <taxon>Bacteria</taxon>
        <taxon>Bacillati</taxon>
        <taxon>Actinomycetota</taxon>
        <taxon>Actinomycetes</taxon>
        <taxon>Mycobacteriales</taxon>
        <taxon>Corynebacteriaceae</taxon>
        <taxon>Corynebacterium</taxon>
    </lineage>
</organism>
<dbReference type="SUPFAM" id="SSF47979">
    <property type="entry name" value="Iron-dependent repressor protein, dimerization domain"/>
    <property type="match status" value="1"/>
</dbReference>
<dbReference type="InterPro" id="IPR008988">
    <property type="entry name" value="Transcriptional_repressor_C"/>
</dbReference>
<comment type="caution">
    <text evidence="17">The sequence shown here is derived from an EMBL/GenBank/DDBJ whole genome shotgun (WGS) entry which is preliminary data.</text>
</comment>
<evidence type="ECO:0000256" key="11">
    <source>
        <dbReference type="ARBA" id="ARBA00023163"/>
    </source>
</evidence>
<keyword evidence="5" id="KW-0963">Cytoplasm</keyword>
<keyword evidence="18" id="KW-1185">Reference proteome</keyword>
<keyword evidence="10" id="KW-0010">Activator</keyword>
<evidence type="ECO:0000259" key="16">
    <source>
        <dbReference type="PROSITE" id="PS50944"/>
    </source>
</evidence>
<dbReference type="PROSITE" id="PS50944">
    <property type="entry name" value="HTH_DTXR"/>
    <property type="match status" value="1"/>
</dbReference>
<dbReference type="InterPro" id="IPR050536">
    <property type="entry name" value="DtxR_MntR_Metal-Reg"/>
</dbReference>
<reference evidence="17 18" key="1">
    <citation type="submission" date="2023-07" db="EMBL/GenBank/DDBJ databases">
        <title>Sequencing the genomes of 1000 actinobacteria strains.</title>
        <authorList>
            <person name="Klenk H.-P."/>
        </authorList>
    </citation>
    <scope>NUCLEOTIDE SEQUENCE [LARGE SCALE GENOMIC DNA]</scope>
    <source>
        <strain evidence="17 18">DSM 44508</strain>
    </source>
</reference>
<evidence type="ECO:0000256" key="5">
    <source>
        <dbReference type="ARBA" id="ARBA00022490"/>
    </source>
</evidence>
<protein>
    <recommendedName>
        <fullName evidence="4">Diphtheria toxin repressor</fullName>
    </recommendedName>
    <alternativeName>
        <fullName evidence="14">Iron-dependent diphtheria tox regulatory element</fullName>
    </alternativeName>
    <alternativeName>
        <fullName evidence="13">Manganese transport regulator</fullName>
    </alternativeName>
    <alternativeName>
        <fullName evidence="15">Tox regulatory factor</fullName>
    </alternativeName>
</protein>
<dbReference type="EMBL" id="JAVDYF010000001">
    <property type="protein sequence ID" value="MDR7353994.1"/>
    <property type="molecule type" value="Genomic_DNA"/>
</dbReference>
<evidence type="ECO:0000256" key="9">
    <source>
        <dbReference type="ARBA" id="ARBA00023125"/>
    </source>
</evidence>
<dbReference type="SMART" id="SM00529">
    <property type="entry name" value="HTH_DTXR"/>
    <property type="match status" value="1"/>
</dbReference>
<dbReference type="InterPro" id="IPR036390">
    <property type="entry name" value="WH_DNA-bd_sf"/>
</dbReference>
<dbReference type="InterPro" id="IPR022689">
    <property type="entry name" value="Iron_dep_repressor"/>
</dbReference>
<dbReference type="InterPro" id="IPR038157">
    <property type="entry name" value="FeoA_core_dom"/>
</dbReference>
<evidence type="ECO:0000256" key="15">
    <source>
        <dbReference type="ARBA" id="ARBA00033329"/>
    </source>
</evidence>
<dbReference type="PANTHER" id="PTHR33238">
    <property type="entry name" value="IRON (METAL) DEPENDENT REPRESSOR, DTXR FAMILY"/>
    <property type="match status" value="1"/>
</dbReference>
<evidence type="ECO:0000256" key="8">
    <source>
        <dbReference type="ARBA" id="ARBA00023015"/>
    </source>
</evidence>
<keyword evidence="9" id="KW-0238">DNA-binding</keyword>
<evidence type="ECO:0000256" key="7">
    <source>
        <dbReference type="ARBA" id="ARBA00023004"/>
    </source>
</evidence>
<name>A0ABU2B5V9_9CORY</name>
<keyword evidence="8" id="KW-0805">Transcription regulation</keyword>
<evidence type="ECO:0000256" key="2">
    <source>
        <dbReference type="ARBA" id="ARBA00007871"/>
    </source>
</evidence>
<evidence type="ECO:0000256" key="12">
    <source>
        <dbReference type="ARBA" id="ARBA00023211"/>
    </source>
</evidence>
<keyword evidence="11" id="KW-0804">Transcription</keyword>
<keyword evidence="6" id="KW-0678">Repressor</keyword>
<gene>
    <name evidence="17" type="ORF">J2S37_000532</name>
</gene>
<dbReference type="Proteomes" id="UP001183619">
    <property type="component" value="Unassembled WGS sequence"/>
</dbReference>
<dbReference type="PANTHER" id="PTHR33238:SF11">
    <property type="entry name" value="TRANSCRIPTIONAL REGULATOR MNTR"/>
    <property type="match status" value="1"/>
</dbReference>
<sequence>MDFPEKTQDYLKSIWDIVERTGSPAQLGVIAATVGQKTPTASEAIKRLAAKGLVEHEKYAGVVLTPEGNKVAVAMVRRHRLIEMFLVEIMGYGWDEVHDEADLLEHSVSDQFLHRVDQMLGFPTRDPHGDPIPNAQGVTEKLSTQELSEVALGERVVVEQIHDGDSDFLRYLADVGIVPGATIVVQNPPVAGMITVHVGEREVPLSIQSAADIRVVRR</sequence>
<feature type="domain" description="HTH dtxR-type" evidence="16">
    <location>
        <begin position="1"/>
        <end position="65"/>
    </location>
</feature>
<comment type="subunit">
    <text evidence="3">Homodimer.</text>
</comment>
<dbReference type="Pfam" id="PF01325">
    <property type="entry name" value="Fe_dep_repress"/>
    <property type="match status" value="1"/>
</dbReference>
<dbReference type="InterPro" id="IPR001367">
    <property type="entry name" value="Fe_dep_repressor"/>
</dbReference>
<dbReference type="SUPFAM" id="SSF50037">
    <property type="entry name" value="C-terminal domain of transcriptional repressors"/>
    <property type="match status" value="1"/>
</dbReference>
<evidence type="ECO:0000256" key="6">
    <source>
        <dbReference type="ARBA" id="ARBA00022491"/>
    </source>
</evidence>
<evidence type="ECO:0000256" key="1">
    <source>
        <dbReference type="ARBA" id="ARBA00004496"/>
    </source>
</evidence>
<dbReference type="RefSeq" id="WP_310127948.1">
    <property type="nucleotide sequence ID" value="NZ_BAAAJS010000017.1"/>
</dbReference>
<accession>A0ABU2B5V9</accession>
<evidence type="ECO:0000256" key="10">
    <source>
        <dbReference type="ARBA" id="ARBA00023159"/>
    </source>
</evidence>
<dbReference type="InterPro" id="IPR022687">
    <property type="entry name" value="HTH_DTXR"/>
</dbReference>